<dbReference type="KEGG" id="nga:Ngar_c32160"/>
<dbReference type="EMBL" id="CP002408">
    <property type="protein sequence ID" value="AFU60132.1"/>
    <property type="molecule type" value="Genomic_DNA"/>
</dbReference>
<proteinExistence type="predicted"/>
<keyword evidence="1" id="KW-0472">Membrane</keyword>
<evidence type="ECO:0000313" key="2">
    <source>
        <dbReference type="EMBL" id="AFU60132.1"/>
    </source>
</evidence>
<dbReference type="AlphaFoldDB" id="K0IM98"/>
<keyword evidence="3" id="KW-1185">Reference proteome</keyword>
<protein>
    <submittedName>
        <fullName evidence="2">Uncharacterized protein</fullName>
    </submittedName>
</protein>
<feature type="transmembrane region" description="Helical" evidence="1">
    <location>
        <begin position="75"/>
        <end position="97"/>
    </location>
</feature>
<feature type="transmembrane region" description="Helical" evidence="1">
    <location>
        <begin position="168"/>
        <end position="192"/>
    </location>
</feature>
<keyword evidence="1" id="KW-0812">Transmembrane</keyword>
<organism evidence="2 3">
    <name type="scientific">Nitrososphaera gargensis (strain Ga9.2)</name>
    <dbReference type="NCBI Taxonomy" id="1237085"/>
    <lineage>
        <taxon>Archaea</taxon>
        <taxon>Nitrososphaerota</taxon>
        <taxon>Nitrososphaeria</taxon>
        <taxon>Nitrososphaerales</taxon>
        <taxon>Nitrososphaeraceae</taxon>
        <taxon>Nitrososphaera</taxon>
    </lineage>
</organism>
<keyword evidence="1" id="KW-1133">Transmembrane helix</keyword>
<dbReference type="HOGENOM" id="CLU_117038_0_0_2"/>
<gene>
    <name evidence="2" type="ordered locus">Ngar_c32160</name>
</gene>
<feature type="transmembrane region" description="Helical" evidence="1">
    <location>
        <begin position="117"/>
        <end position="148"/>
    </location>
</feature>
<dbReference type="RefSeq" id="WP_015020665.1">
    <property type="nucleotide sequence ID" value="NC_018719.1"/>
</dbReference>
<dbReference type="GeneID" id="13797026"/>
<reference evidence="2" key="1">
    <citation type="journal article" date="2012" name="Environ. Microbiol.">
        <title>The genome of the ammonia-oxidizing Candidatus Nitrososphaera gargensis: insights into metabolic versatility and environmental adaptations.</title>
        <authorList>
            <person name="Spang A."/>
            <person name="Poehlein A."/>
            <person name="Offre P."/>
            <person name="Zumbragel S."/>
            <person name="Haider S."/>
            <person name="Rychlik N."/>
            <person name="Nowka B."/>
            <person name="Schmeisser C."/>
            <person name="Lebedeva E.V."/>
            <person name="Rattei T."/>
            <person name="Bohm C."/>
            <person name="Schmid M."/>
            <person name="Galushko A."/>
            <person name="Hatzenpichler R."/>
            <person name="Weinmaier T."/>
            <person name="Daniel R."/>
            <person name="Schleper C."/>
            <person name="Spieck E."/>
            <person name="Streit W."/>
            <person name="Wagner M."/>
        </authorList>
    </citation>
    <scope>NUCLEOTIDE SEQUENCE [LARGE SCALE GENOMIC DNA]</scope>
    <source>
        <strain evidence="2">Enrichment culture Ga9.2</strain>
    </source>
</reference>
<feature type="transmembrane region" description="Helical" evidence="1">
    <location>
        <begin position="31"/>
        <end position="55"/>
    </location>
</feature>
<dbReference type="InParanoid" id="K0IM98"/>
<name>K0IM98_NITGG</name>
<evidence type="ECO:0000256" key="1">
    <source>
        <dbReference type="SAM" id="Phobius"/>
    </source>
</evidence>
<accession>K0IM98</accession>
<evidence type="ECO:0000313" key="3">
    <source>
        <dbReference type="Proteomes" id="UP000008037"/>
    </source>
</evidence>
<dbReference type="BioCyc" id="CNIT1237085:G1324-3216-MONOMER"/>
<dbReference type="Proteomes" id="UP000008037">
    <property type="component" value="Chromosome"/>
</dbReference>
<sequence length="195" mass="20609">MVNNNTMTMTMAADARSSGYVTKSSAWSNRFIIAAIVQGAVITGLTLAVVAAQMLTSGVNIIQFLSLSFEGPAKWFFLGYIFYLILVVAIAVTAVFYSHLEVSMGRQIRGFRSVLAWIHFAGMNVGGAVTTIAMIFAGLAGSGILGIILGGSDSLQPNTAIMEQFVPIIAAFTGLLSIGVLAGGLAYILTYLRKN</sequence>